<feature type="transmembrane region" description="Helical" evidence="5">
    <location>
        <begin position="91"/>
        <end position="108"/>
    </location>
</feature>
<dbReference type="PANTHER" id="PTHR36974">
    <property type="entry name" value="MEMBRANE PROTEIN-RELATED"/>
    <property type="match status" value="1"/>
</dbReference>
<keyword evidence="3 5" id="KW-1133">Transmembrane helix</keyword>
<dbReference type="EMBL" id="FNFD01000001">
    <property type="protein sequence ID" value="SDJ33423.1"/>
    <property type="molecule type" value="Genomic_DNA"/>
</dbReference>
<proteinExistence type="predicted"/>
<evidence type="ECO:0000313" key="6">
    <source>
        <dbReference type="EMBL" id="SDJ33423.1"/>
    </source>
</evidence>
<dbReference type="PANTHER" id="PTHR36974:SF1">
    <property type="entry name" value="DOXX FAMILY MEMBRANE PROTEIN"/>
    <property type="match status" value="1"/>
</dbReference>
<gene>
    <name evidence="6" type="ORF">SAMN05216186_101181</name>
</gene>
<dbReference type="STRING" id="137658.SAMN05216186_101181"/>
<dbReference type="Proteomes" id="UP000198706">
    <property type="component" value="Unassembled WGS sequence"/>
</dbReference>
<evidence type="ECO:0000256" key="3">
    <source>
        <dbReference type="ARBA" id="ARBA00022989"/>
    </source>
</evidence>
<dbReference type="InterPro" id="IPR032808">
    <property type="entry name" value="DoxX"/>
</dbReference>
<sequence>MLFIVLLVLLTLLAALGDRLGAPGLAGWPARMRLAMALALLFVGFDHWLTPGRYLPMMPDYLPYHLPLVLFTGACELAGAVGLLLPQTRRLAATMLALYFVCVFPANIHNALNGLNVDGLPSVQWYYWLRLPFQPLIILWALYAGGVIGRRGASAQPVGTMQAQG</sequence>
<protein>
    <submittedName>
        <fullName evidence="6">Uncharacterized membrane protein</fullName>
    </submittedName>
</protein>
<evidence type="ECO:0000256" key="2">
    <source>
        <dbReference type="ARBA" id="ARBA00022692"/>
    </source>
</evidence>
<evidence type="ECO:0000256" key="1">
    <source>
        <dbReference type="ARBA" id="ARBA00004141"/>
    </source>
</evidence>
<organism evidence="6 7">
    <name type="scientific">Pseudomonas indica</name>
    <dbReference type="NCBI Taxonomy" id="137658"/>
    <lineage>
        <taxon>Bacteria</taxon>
        <taxon>Pseudomonadati</taxon>
        <taxon>Pseudomonadota</taxon>
        <taxon>Gammaproteobacteria</taxon>
        <taxon>Pseudomonadales</taxon>
        <taxon>Pseudomonadaceae</taxon>
        <taxon>Pseudomonas</taxon>
    </lineage>
</organism>
<evidence type="ECO:0000313" key="7">
    <source>
        <dbReference type="Proteomes" id="UP000198706"/>
    </source>
</evidence>
<reference evidence="6 7" key="1">
    <citation type="submission" date="2016-10" db="EMBL/GenBank/DDBJ databases">
        <authorList>
            <person name="de Groot N.N."/>
        </authorList>
    </citation>
    <scope>NUCLEOTIDE SEQUENCE [LARGE SCALE GENOMIC DNA]</scope>
    <source>
        <strain evidence="6 7">JCM 21544</strain>
    </source>
</reference>
<comment type="subcellular location">
    <subcellularLocation>
        <location evidence="1">Membrane</location>
        <topology evidence="1">Multi-pass membrane protein</topology>
    </subcellularLocation>
</comment>
<dbReference type="Pfam" id="PF13564">
    <property type="entry name" value="DoxX_2"/>
    <property type="match status" value="1"/>
</dbReference>
<dbReference type="GO" id="GO:0016020">
    <property type="term" value="C:membrane"/>
    <property type="evidence" value="ECO:0007669"/>
    <property type="project" value="UniProtKB-SubCell"/>
</dbReference>
<evidence type="ECO:0000256" key="4">
    <source>
        <dbReference type="ARBA" id="ARBA00023136"/>
    </source>
</evidence>
<feature type="transmembrane region" description="Helical" evidence="5">
    <location>
        <begin position="128"/>
        <end position="148"/>
    </location>
</feature>
<accession>A0A1G8SW35</accession>
<feature type="transmembrane region" description="Helical" evidence="5">
    <location>
        <begin position="64"/>
        <end position="84"/>
    </location>
</feature>
<evidence type="ECO:0000256" key="5">
    <source>
        <dbReference type="SAM" id="Phobius"/>
    </source>
</evidence>
<keyword evidence="2 5" id="KW-0812">Transmembrane</keyword>
<name>A0A1G8SW35_9PSED</name>
<keyword evidence="7" id="KW-1185">Reference proteome</keyword>
<dbReference type="RefSeq" id="WP_212633044.1">
    <property type="nucleotide sequence ID" value="NZ_FNFD01000001.1"/>
</dbReference>
<keyword evidence="4 5" id="KW-0472">Membrane</keyword>
<dbReference type="AlphaFoldDB" id="A0A1G8SW35"/>